<dbReference type="GO" id="GO:0005886">
    <property type="term" value="C:plasma membrane"/>
    <property type="evidence" value="ECO:0007669"/>
    <property type="project" value="UniProtKB-SubCell"/>
</dbReference>
<dbReference type="Pfam" id="PF07690">
    <property type="entry name" value="MFS_1"/>
    <property type="match status" value="1"/>
</dbReference>
<evidence type="ECO:0000256" key="4">
    <source>
        <dbReference type="ARBA" id="ARBA00022989"/>
    </source>
</evidence>
<dbReference type="GO" id="GO:0022857">
    <property type="term" value="F:transmembrane transporter activity"/>
    <property type="evidence" value="ECO:0007669"/>
    <property type="project" value="InterPro"/>
</dbReference>
<feature type="transmembrane region" description="Helical" evidence="6">
    <location>
        <begin position="338"/>
        <end position="357"/>
    </location>
</feature>
<feature type="transmembrane region" description="Helical" evidence="6">
    <location>
        <begin position="277"/>
        <end position="300"/>
    </location>
</feature>
<dbReference type="STRING" id="585530.HMPREF0183_1831"/>
<dbReference type="CDD" id="cd17324">
    <property type="entry name" value="MFS_NepI_like"/>
    <property type="match status" value="1"/>
</dbReference>
<evidence type="ECO:0000256" key="3">
    <source>
        <dbReference type="ARBA" id="ARBA00022692"/>
    </source>
</evidence>
<evidence type="ECO:0000313" key="8">
    <source>
        <dbReference type="EMBL" id="EFG46832.1"/>
    </source>
</evidence>
<accession>D4YPH1</accession>
<name>D4YPH1_9MICO</name>
<feature type="transmembrane region" description="Helical" evidence="6">
    <location>
        <begin position="502"/>
        <end position="525"/>
    </location>
</feature>
<feature type="transmembrane region" description="Helical" evidence="6">
    <location>
        <begin position="444"/>
        <end position="462"/>
    </location>
</feature>
<keyword evidence="9" id="KW-1185">Reference proteome</keyword>
<dbReference type="InterPro" id="IPR011701">
    <property type="entry name" value="MFS"/>
</dbReference>
<dbReference type="SUPFAM" id="SSF103473">
    <property type="entry name" value="MFS general substrate transporter"/>
    <property type="match status" value="1"/>
</dbReference>
<evidence type="ECO:0000256" key="1">
    <source>
        <dbReference type="ARBA" id="ARBA00004651"/>
    </source>
</evidence>
<keyword evidence="3 6" id="KW-0812">Transmembrane</keyword>
<feature type="transmembrane region" description="Helical" evidence="6">
    <location>
        <begin position="378"/>
        <end position="400"/>
    </location>
</feature>
<dbReference type="EMBL" id="ADNU01000049">
    <property type="protein sequence ID" value="EFG46832.1"/>
    <property type="molecule type" value="Genomic_DNA"/>
</dbReference>
<dbReference type="Proteomes" id="UP000005714">
    <property type="component" value="Unassembled WGS sequence"/>
</dbReference>
<organism evidence="8 9">
    <name type="scientific">Brevibacterium mcbrellneri ATCC 49030</name>
    <dbReference type="NCBI Taxonomy" id="585530"/>
    <lineage>
        <taxon>Bacteria</taxon>
        <taxon>Bacillati</taxon>
        <taxon>Actinomycetota</taxon>
        <taxon>Actinomycetes</taxon>
        <taxon>Micrococcales</taxon>
        <taxon>Brevibacteriaceae</taxon>
        <taxon>Brevibacterium</taxon>
    </lineage>
</organism>
<evidence type="ECO:0000256" key="6">
    <source>
        <dbReference type="SAM" id="Phobius"/>
    </source>
</evidence>
<feature type="transmembrane region" description="Helical" evidence="6">
    <location>
        <begin position="307"/>
        <end position="332"/>
    </location>
</feature>
<feature type="transmembrane region" description="Helical" evidence="6">
    <location>
        <begin position="248"/>
        <end position="271"/>
    </location>
</feature>
<comment type="subcellular location">
    <subcellularLocation>
        <location evidence="1">Cell membrane</location>
        <topology evidence="1">Multi-pass membrane protein</topology>
    </subcellularLocation>
</comment>
<dbReference type="eggNOG" id="COG2814">
    <property type="taxonomic scope" value="Bacteria"/>
</dbReference>
<dbReference type="PROSITE" id="PS50850">
    <property type="entry name" value="MFS"/>
    <property type="match status" value="1"/>
</dbReference>
<gene>
    <name evidence="8" type="ORF">HMPREF0183_1831</name>
</gene>
<feature type="transmembrane region" description="Helical" evidence="6">
    <location>
        <begin position="221"/>
        <end position="241"/>
    </location>
</feature>
<feature type="transmembrane region" description="Helical" evidence="6">
    <location>
        <begin position="177"/>
        <end position="201"/>
    </location>
</feature>
<proteinExistence type="predicted"/>
<keyword evidence="5 6" id="KW-0472">Membrane</keyword>
<evidence type="ECO:0000313" key="9">
    <source>
        <dbReference type="Proteomes" id="UP000005714"/>
    </source>
</evidence>
<dbReference type="PANTHER" id="PTHR43124">
    <property type="entry name" value="PURINE EFFLUX PUMP PBUE"/>
    <property type="match status" value="1"/>
</dbReference>
<feature type="transmembrane region" description="Helical" evidence="6">
    <location>
        <begin position="531"/>
        <end position="551"/>
    </location>
</feature>
<dbReference type="InterPro" id="IPR036259">
    <property type="entry name" value="MFS_trans_sf"/>
</dbReference>
<dbReference type="InterPro" id="IPR050189">
    <property type="entry name" value="MFS_Efflux_Transporters"/>
</dbReference>
<keyword evidence="2" id="KW-1003">Cell membrane</keyword>
<dbReference type="PANTHER" id="PTHR43124:SF3">
    <property type="entry name" value="CHLORAMPHENICOL EFFLUX PUMP RV0191"/>
    <property type="match status" value="1"/>
</dbReference>
<evidence type="ECO:0000259" key="7">
    <source>
        <dbReference type="PROSITE" id="PS50850"/>
    </source>
</evidence>
<feature type="domain" description="Major facilitator superfamily (MFS) profile" evidence="7">
    <location>
        <begin position="178"/>
        <end position="561"/>
    </location>
</feature>
<dbReference type="InterPro" id="IPR020846">
    <property type="entry name" value="MFS_dom"/>
</dbReference>
<feature type="transmembrane region" description="Helical" evidence="6">
    <location>
        <begin position="412"/>
        <end position="432"/>
    </location>
</feature>
<comment type="caution">
    <text evidence="8">The sequence shown here is derived from an EMBL/GenBank/DDBJ whole genome shotgun (WGS) entry which is preliminary data.</text>
</comment>
<evidence type="ECO:0000256" key="2">
    <source>
        <dbReference type="ARBA" id="ARBA00022475"/>
    </source>
</evidence>
<dbReference type="Gene3D" id="1.20.1250.20">
    <property type="entry name" value="MFS general substrate transporter like domains"/>
    <property type="match status" value="2"/>
</dbReference>
<protein>
    <submittedName>
        <fullName evidence="8">Transporter, major facilitator family protein</fullName>
    </submittedName>
</protein>
<reference evidence="8 9" key="1">
    <citation type="submission" date="2010-04" db="EMBL/GenBank/DDBJ databases">
        <authorList>
            <person name="Qin X."/>
            <person name="Bachman B."/>
            <person name="Battles P."/>
            <person name="Bell A."/>
            <person name="Bess C."/>
            <person name="Bickham C."/>
            <person name="Chaboub L."/>
            <person name="Chen D."/>
            <person name="Coyle M."/>
            <person name="Deiros D.R."/>
            <person name="Dinh H."/>
            <person name="Forbes L."/>
            <person name="Fowler G."/>
            <person name="Francisco L."/>
            <person name="Fu Q."/>
            <person name="Gubbala S."/>
            <person name="Hale W."/>
            <person name="Han Y."/>
            <person name="Hemphill L."/>
            <person name="Highlander S.K."/>
            <person name="Hirani K."/>
            <person name="Hogues M."/>
            <person name="Jackson L."/>
            <person name="Jakkamsetti A."/>
            <person name="Javaid M."/>
            <person name="Jiang H."/>
            <person name="Korchina V."/>
            <person name="Kovar C."/>
            <person name="Lara F."/>
            <person name="Lee S."/>
            <person name="Mata R."/>
            <person name="Mathew T."/>
            <person name="Moen C."/>
            <person name="Morales K."/>
            <person name="Munidasa M."/>
            <person name="Nazareth L."/>
            <person name="Ngo R."/>
            <person name="Nguyen L."/>
            <person name="Okwuonu G."/>
            <person name="Ongeri F."/>
            <person name="Patil S."/>
            <person name="Petrosino J."/>
            <person name="Pham C."/>
            <person name="Pham P."/>
            <person name="Pu L.-L."/>
            <person name="Puazo M."/>
            <person name="Raj R."/>
            <person name="Reid J."/>
            <person name="Rouhana J."/>
            <person name="Saada N."/>
            <person name="Shang Y."/>
            <person name="Simmons D."/>
            <person name="Thornton R."/>
            <person name="Warren J."/>
            <person name="Weissenberger G."/>
            <person name="Zhang J."/>
            <person name="Zhang L."/>
            <person name="Zhou C."/>
            <person name="Zhu D."/>
            <person name="Muzny D."/>
            <person name="Worley K."/>
            <person name="Gibbs R."/>
        </authorList>
    </citation>
    <scope>NUCLEOTIDE SEQUENCE [LARGE SCALE GENOMIC DNA]</scope>
    <source>
        <strain evidence="8 9">ATCC 49030</strain>
    </source>
</reference>
<keyword evidence="4 6" id="KW-1133">Transmembrane helix</keyword>
<feature type="transmembrane region" description="Helical" evidence="6">
    <location>
        <begin position="468"/>
        <end position="490"/>
    </location>
</feature>
<dbReference type="AlphaFoldDB" id="D4YPH1"/>
<sequence>MHQTPARRAADLILELLGEQSHSPPSCSGLGGVDDLGDGVAGGGEGGDGRFDAALFALEGGDCLGADWCEVSGTFDQAGQNCADGVRTEARIEKCPDPSYGLDVLVVVVAIPRGVAGRVKEPLLLVVAQQSRGGAGPSGYVRDAHGWVLSAETCLLIDVKVQSSRVSVKCASSRAQLLDVLSVVGFVVLVFCTGTAEYLVAGVLPQLANDMSVDVATAGQAVTAYALGVAVGGPIISALTVRLPRKGLALTLAGVFIAGTAITVAAPSFGWVIVGRVVSACTQATLFAIALMTATVAMGAQRQGRAIALVTSGLTVATVLGVPLGSLLGGSISWRTPFIIVAGMAVAAVAVVALAMPRTPAPSTRVSDEFRTLLRIPVLLAVGTTVVGFAGVSVVFTYLVPLLSEVTGISPGAVPALLLAYGVGGFLGNLVAGHLTDHSLSKTLTGVFVSLAAVLAAFPLLAGAAGPMIMLVLALGLLSTATIAPLQSLALRHAGEAPTLSLAVNVGAFNLANAIGAALGGLGVATGLLRWSGFGASLFALIGLALSVIALRATPSSPDSSTS</sequence>
<evidence type="ECO:0000256" key="5">
    <source>
        <dbReference type="ARBA" id="ARBA00023136"/>
    </source>
</evidence>